<dbReference type="RefSeq" id="WP_132093616.1">
    <property type="nucleotide sequence ID" value="NZ_JANKAQ010000006.1"/>
</dbReference>
<feature type="domain" description="HTH marR-type" evidence="4">
    <location>
        <begin position="2"/>
        <end position="135"/>
    </location>
</feature>
<organism evidence="5 6">
    <name type="scientific">Frisingicoccus caecimuris</name>
    <dbReference type="NCBI Taxonomy" id="1796636"/>
    <lineage>
        <taxon>Bacteria</taxon>
        <taxon>Bacillati</taxon>
        <taxon>Bacillota</taxon>
        <taxon>Clostridia</taxon>
        <taxon>Lachnospirales</taxon>
        <taxon>Lachnospiraceae</taxon>
        <taxon>Frisingicoccus</taxon>
    </lineage>
</organism>
<dbReference type="AlphaFoldDB" id="A0A4R2L9K1"/>
<dbReference type="PANTHER" id="PTHR42756:SF2">
    <property type="entry name" value="MARR FAMILY REGULATORY PROTEIN"/>
    <property type="match status" value="1"/>
</dbReference>
<dbReference type="Proteomes" id="UP000295711">
    <property type="component" value="Unassembled WGS sequence"/>
</dbReference>
<dbReference type="OrthoDB" id="6462103at2"/>
<evidence type="ECO:0000256" key="1">
    <source>
        <dbReference type="ARBA" id="ARBA00023015"/>
    </source>
</evidence>
<keyword evidence="2 5" id="KW-0238">DNA-binding</keyword>
<evidence type="ECO:0000259" key="4">
    <source>
        <dbReference type="PROSITE" id="PS50995"/>
    </source>
</evidence>
<dbReference type="SMART" id="SM00347">
    <property type="entry name" value="HTH_MARR"/>
    <property type="match status" value="1"/>
</dbReference>
<dbReference type="InterPro" id="IPR036388">
    <property type="entry name" value="WH-like_DNA-bd_sf"/>
</dbReference>
<dbReference type="InterPro" id="IPR000835">
    <property type="entry name" value="HTH_MarR-typ"/>
</dbReference>
<keyword evidence="1" id="KW-0805">Transcription regulation</keyword>
<proteinExistence type="predicted"/>
<dbReference type="PANTHER" id="PTHR42756">
    <property type="entry name" value="TRANSCRIPTIONAL REGULATOR, MARR"/>
    <property type="match status" value="1"/>
</dbReference>
<dbReference type="Gene3D" id="1.10.10.10">
    <property type="entry name" value="Winged helix-like DNA-binding domain superfamily/Winged helix DNA-binding domain"/>
    <property type="match status" value="1"/>
</dbReference>
<evidence type="ECO:0000313" key="5">
    <source>
        <dbReference type="EMBL" id="TCO82845.1"/>
    </source>
</evidence>
<dbReference type="PRINTS" id="PR00598">
    <property type="entry name" value="HTHMARR"/>
</dbReference>
<keyword evidence="6" id="KW-1185">Reference proteome</keyword>
<comment type="caution">
    <text evidence="5">The sequence shown here is derived from an EMBL/GenBank/DDBJ whole genome shotgun (WGS) entry which is preliminary data.</text>
</comment>
<keyword evidence="3" id="KW-0804">Transcription</keyword>
<name>A0A4R2L9K1_9FIRM</name>
<dbReference type="Pfam" id="PF01047">
    <property type="entry name" value="MarR"/>
    <property type="match status" value="1"/>
</dbReference>
<dbReference type="GO" id="GO:0003677">
    <property type="term" value="F:DNA binding"/>
    <property type="evidence" value="ECO:0007669"/>
    <property type="project" value="UniProtKB-KW"/>
</dbReference>
<dbReference type="GO" id="GO:0003700">
    <property type="term" value="F:DNA-binding transcription factor activity"/>
    <property type="evidence" value="ECO:0007669"/>
    <property type="project" value="InterPro"/>
</dbReference>
<protein>
    <submittedName>
        <fullName evidence="5">DNA-binding MarR family transcriptional regulator</fullName>
    </submittedName>
</protein>
<sequence length="163" mass="18464">MNRSTLRMITLLARKSQMYIGAAFKHKYNISVAEQPFFMALQKCEGATQEELTEMVCVDKAVTTRVVKTLEEKGFLIREKDMKDRRQNRIYPTPMTRELETAVQKELLTFNDAVTRGISKEELEIVQKALAKMEANLAALLSGKNAKNEILSTEGKGDTSDDE</sequence>
<evidence type="ECO:0000313" key="6">
    <source>
        <dbReference type="Proteomes" id="UP000295711"/>
    </source>
</evidence>
<accession>A0A4R2L9K1</accession>
<evidence type="ECO:0000256" key="3">
    <source>
        <dbReference type="ARBA" id="ARBA00023163"/>
    </source>
</evidence>
<dbReference type="InterPro" id="IPR036390">
    <property type="entry name" value="WH_DNA-bd_sf"/>
</dbReference>
<reference evidence="5 6" key="1">
    <citation type="submission" date="2019-03" db="EMBL/GenBank/DDBJ databases">
        <title>Genomic Encyclopedia of Type Strains, Phase IV (KMG-IV): sequencing the most valuable type-strain genomes for metagenomic binning, comparative biology and taxonomic classification.</title>
        <authorList>
            <person name="Goeker M."/>
        </authorList>
    </citation>
    <scope>NUCLEOTIDE SEQUENCE [LARGE SCALE GENOMIC DNA]</scope>
    <source>
        <strain evidence="5 6">DSM 28559</strain>
    </source>
</reference>
<evidence type="ECO:0000256" key="2">
    <source>
        <dbReference type="ARBA" id="ARBA00023125"/>
    </source>
</evidence>
<dbReference type="PROSITE" id="PS50995">
    <property type="entry name" value="HTH_MARR_2"/>
    <property type="match status" value="1"/>
</dbReference>
<dbReference type="EMBL" id="SLXA01000015">
    <property type="protein sequence ID" value="TCO82845.1"/>
    <property type="molecule type" value="Genomic_DNA"/>
</dbReference>
<dbReference type="SUPFAM" id="SSF46785">
    <property type="entry name" value="Winged helix' DNA-binding domain"/>
    <property type="match status" value="1"/>
</dbReference>
<gene>
    <name evidence="5" type="ORF">EV212_11526</name>
</gene>